<evidence type="ECO:0000313" key="2">
    <source>
        <dbReference type="EMBL" id="NEK23103.1"/>
    </source>
</evidence>
<organism evidence="2 3">
    <name type="scientific">Sulfitobacter sediminilitoris</name>
    <dbReference type="NCBI Taxonomy" id="2698830"/>
    <lineage>
        <taxon>Bacteria</taxon>
        <taxon>Pseudomonadati</taxon>
        <taxon>Pseudomonadota</taxon>
        <taxon>Alphaproteobacteria</taxon>
        <taxon>Rhodobacterales</taxon>
        <taxon>Roseobacteraceae</taxon>
        <taxon>Sulfitobacter</taxon>
    </lineage>
</organism>
<accession>A0A6P0CF53</accession>
<evidence type="ECO:0000256" key="1">
    <source>
        <dbReference type="SAM" id="Phobius"/>
    </source>
</evidence>
<sequence>MQIISLLMSGLVFLMWAFSMFRVLFSLRRRAVARTGKTWPGPLDTLHEWGIWLREPDFQRERRQLLLMTLAVFLLGYLFFLSATPNP</sequence>
<keyword evidence="1" id="KW-0472">Membrane</keyword>
<comment type="caution">
    <text evidence="2">The sequence shown here is derived from an EMBL/GenBank/DDBJ whole genome shotgun (WGS) entry which is preliminary data.</text>
</comment>
<feature type="transmembrane region" description="Helical" evidence="1">
    <location>
        <begin position="6"/>
        <end position="25"/>
    </location>
</feature>
<keyword evidence="3" id="KW-1185">Reference proteome</keyword>
<proteinExistence type="predicted"/>
<feature type="transmembrane region" description="Helical" evidence="1">
    <location>
        <begin position="65"/>
        <end position="83"/>
    </location>
</feature>
<evidence type="ECO:0000313" key="3">
    <source>
        <dbReference type="Proteomes" id="UP000468591"/>
    </source>
</evidence>
<reference evidence="2 3" key="1">
    <citation type="submission" date="2020-01" db="EMBL/GenBank/DDBJ databases">
        <title>Sulfitobacter sediminilitoris sp. nov., isolated from a tidal flat.</title>
        <authorList>
            <person name="Park S."/>
            <person name="Yoon J.-H."/>
        </authorList>
    </citation>
    <scope>NUCLEOTIDE SEQUENCE [LARGE SCALE GENOMIC DNA]</scope>
    <source>
        <strain evidence="2 3">JBTF-M27</strain>
    </source>
</reference>
<dbReference type="AlphaFoldDB" id="A0A6P0CF53"/>
<dbReference type="Proteomes" id="UP000468591">
    <property type="component" value="Unassembled WGS sequence"/>
</dbReference>
<keyword evidence="1" id="KW-0812">Transmembrane</keyword>
<gene>
    <name evidence="2" type="ORF">GV827_11890</name>
</gene>
<protein>
    <submittedName>
        <fullName evidence="2">Uncharacterized protein</fullName>
    </submittedName>
</protein>
<dbReference type="RefSeq" id="WP_164354021.1">
    <property type="nucleotide sequence ID" value="NZ_JAABNT010000006.1"/>
</dbReference>
<dbReference type="EMBL" id="JAABNT010000006">
    <property type="protein sequence ID" value="NEK23103.1"/>
    <property type="molecule type" value="Genomic_DNA"/>
</dbReference>
<name>A0A6P0CF53_9RHOB</name>
<keyword evidence="1" id="KW-1133">Transmembrane helix</keyword>